<dbReference type="PROSITE" id="PS51257">
    <property type="entry name" value="PROKAR_LIPOPROTEIN"/>
    <property type="match status" value="1"/>
</dbReference>
<gene>
    <name evidence="3" type="ORF">D1832_05000</name>
</gene>
<name>A0A417Z7I6_9MICO</name>
<feature type="signal peptide" evidence="2">
    <location>
        <begin position="1"/>
        <end position="20"/>
    </location>
</feature>
<comment type="caution">
    <text evidence="3">The sequence shown here is derived from an EMBL/GenBank/DDBJ whole genome shotgun (WGS) entry which is preliminary data.</text>
</comment>
<dbReference type="EMBL" id="QWLM01000004">
    <property type="protein sequence ID" value="RHW46601.1"/>
    <property type="molecule type" value="Genomic_DNA"/>
</dbReference>
<evidence type="ECO:0000313" key="3">
    <source>
        <dbReference type="EMBL" id="RHW46601.1"/>
    </source>
</evidence>
<feature type="compositionally biased region" description="Low complexity" evidence="1">
    <location>
        <begin position="27"/>
        <end position="48"/>
    </location>
</feature>
<accession>A0A417Z7I6</accession>
<organism evidence="3 4">
    <name type="scientific">Dermacoccus abyssi</name>
    <dbReference type="NCBI Taxonomy" id="322596"/>
    <lineage>
        <taxon>Bacteria</taxon>
        <taxon>Bacillati</taxon>
        <taxon>Actinomycetota</taxon>
        <taxon>Actinomycetes</taxon>
        <taxon>Micrococcales</taxon>
        <taxon>Dermacoccaceae</taxon>
        <taxon>Dermacoccus</taxon>
    </lineage>
</organism>
<proteinExistence type="predicted"/>
<evidence type="ECO:0000256" key="1">
    <source>
        <dbReference type="SAM" id="MobiDB-lite"/>
    </source>
</evidence>
<evidence type="ECO:0000313" key="4">
    <source>
        <dbReference type="Proteomes" id="UP000285376"/>
    </source>
</evidence>
<reference evidence="3 4" key="1">
    <citation type="submission" date="2018-08" db="EMBL/GenBank/DDBJ databases">
        <title>Whole genome sequence analysis of Dermacoccus abyssi bacteria isolated from Deep Mariana trench Micromonospora spp reveals genes involved in the environmental adaptation and production of secondary metabolites.</title>
        <authorList>
            <person name="Abdel-Mageed W.M."/>
            <person name="Lehri B."/>
            <person name="Nouioui I."/>
            <person name="Goodfellow I."/>
            <person name="Jaspars M."/>
            <person name="Karlyshev A."/>
        </authorList>
    </citation>
    <scope>NUCLEOTIDE SEQUENCE [LARGE SCALE GENOMIC DNA]</scope>
    <source>
        <strain evidence="3 4">MT1.1</strain>
    </source>
</reference>
<evidence type="ECO:0000256" key="2">
    <source>
        <dbReference type="SAM" id="SignalP"/>
    </source>
</evidence>
<dbReference type="Gene3D" id="3.40.50.1110">
    <property type="entry name" value="SGNH hydrolase"/>
    <property type="match status" value="1"/>
</dbReference>
<feature type="chain" id="PRO_5039325161" description="SGNH hydrolase-type esterase domain-containing protein" evidence="2">
    <location>
        <begin position="21"/>
        <end position="300"/>
    </location>
</feature>
<dbReference type="InterPro" id="IPR036514">
    <property type="entry name" value="SGNH_hydro_sf"/>
</dbReference>
<dbReference type="AlphaFoldDB" id="A0A417Z7I6"/>
<dbReference type="Proteomes" id="UP000285376">
    <property type="component" value="Unassembled WGS sequence"/>
</dbReference>
<evidence type="ECO:0008006" key="5">
    <source>
        <dbReference type="Google" id="ProtNLM"/>
    </source>
</evidence>
<dbReference type="SUPFAM" id="SSF52266">
    <property type="entry name" value="SGNH hydrolase"/>
    <property type="match status" value="1"/>
</dbReference>
<feature type="region of interest" description="Disordered" evidence="1">
    <location>
        <begin position="21"/>
        <end position="51"/>
    </location>
</feature>
<keyword evidence="2" id="KW-0732">Signal</keyword>
<dbReference type="RefSeq" id="WP_118912884.1">
    <property type="nucleotide sequence ID" value="NZ_CBCRVH010000003.1"/>
</dbReference>
<sequence length="300" mass="32434">MKPSPAVLCLVSVLGLSACSGDGGSDGSRNGESKASTSNSGTSANSSTQPFNGKTSCTDVVYVGDSVSVGMVSKDQIPNRAERLEARFANVGVKNLYVNASGGRSVFERFMNRPNVMDVLTPKLTSTFKGCYVIATGTNDAANDHTGSNMKIRQRIDTVVKATKGRPVLWPLPATIATNGSYNDAYMRDMDAQLRDATKRYPNLRLYDWRAEREEEWVEGDRIHDDRLGSRYRAAMYANALAVAFPQGRPANPSTVVGSAWGKKPSPANRPKLPSVKGDAVAFWAGDKKAVELYESGRKP</sequence>
<protein>
    <recommendedName>
        <fullName evidence="5">SGNH hydrolase-type esterase domain-containing protein</fullName>
    </recommendedName>
</protein>